<protein>
    <recommendedName>
        <fullName evidence="3">B30.2/SPRY domain-containing protein</fullName>
    </recommendedName>
</protein>
<dbReference type="InterPro" id="IPR013320">
    <property type="entry name" value="ConA-like_dom_sf"/>
</dbReference>
<dbReference type="Proteomes" id="UP000770717">
    <property type="component" value="Unassembled WGS sequence"/>
</dbReference>
<evidence type="ECO:0000259" key="3">
    <source>
        <dbReference type="PROSITE" id="PS50188"/>
    </source>
</evidence>
<dbReference type="SMART" id="SM00589">
    <property type="entry name" value="PRY"/>
    <property type="match status" value="1"/>
</dbReference>
<dbReference type="Pfam" id="PF00622">
    <property type="entry name" value="SPRY"/>
    <property type="match status" value="1"/>
</dbReference>
<dbReference type="SMART" id="SM00449">
    <property type="entry name" value="SPRY"/>
    <property type="match status" value="1"/>
</dbReference>
<keyword evidence="1" id="KW-0175">Coiled coil</keyword>
<gene>
    <name evidence="4" type="ORF">GDO78_004419</name>
</gene>
<dbReference type="FunFam" id="2.60.120.920:FF:000004">
    <property type="entry name" value="Butyrophilin subfamily 1 member A1"/>
    <property type="match status" value="1"/>
</dbReference>
<comment type="caution">
    <text evidence="4">The sequence shown here is derived from an EMBL/GenBank/DDBJ whole genome shotgun (WGS) entry which is preliminary data.</text>
</comment>
<evidence type="ECO:0000313" key="5">
    <source>
        <dbReference type="Proteomes" id="UP000770717"/>
    </source>
</evidence>
<dbReference type="Pfam" id="PF13765">
    <property type="entry name" value="PRY"/>
    <property type="match status" value="1"/>
</dbReference>
<dbReference type="InterPro" id="IPR003879">
    <property type="entry name" value="Butyrophylin_SPRY"/>
</dbReference>
<evidence type="ECO:0000256" key="1">
    <source>
        <dbReference type="ARBA" id="ARBA00023054"/>
    </source>
</evidence>
<feature type="domain" description="B30.2/SPRY" evidence="3">
    <location>
        <begin position="36"/>
        <end position="229"/>
    </location>
</feature>
<evidence type="ECO:0000256" key="2">
    <source>
        <dbReference type="ARBA" id="ARBA00053889"/>
    </source>
</evidence>
<dbReference type="PROSITE" id="PS50188">
    <property type="entry name" value="B302_SPRY"/>
    <property type="match status" value="1"/>
</dbReference>
<name>A0A8J6K3M8_ELECQ</name>
<dbReference type="OrthoDB" id="128536at2759"/>
<keyword evidence="5" id="KW-1185">Reference proteome</keyword>
<evidence type="ECO:0000313" key="4">
    <source>
        <dbReference type="EMBL" id="KAG9474109.1"/>
    </source>
</evidence>
<dbReference type="InterPro" id="IPR003877">
    <property type="entry name" value="SPRY_dom"/>
</dbReference>
<dbReference type="InterPro" id="IPR006574">
    <property type="entry name" value="PRY"/>
</dbReference>
<reference evidence="4" key="1">
    <citation type="thesis" date="2020" institute="ProQuest LLC" country="789 East Eisenhower Parkway, Ann Arbor, MI, USA">
        <title>Comparative Genomics and Chromosome Evolution.</title>
        <authorList>
            <person name="Mudd A.B."/>
        </authorList>
    </citation>
    <scope>NUCLEOTIDE SEQUENCE</scope>
    <source>
        <strain evidence="4">HN-11 Male</strain>
        <tissue evidence="4">Kidney and liver</tissue>
    </source>
</reference>
<dbReference type="PRINTS" id="PR01407">
    <property type="entry name" value="BUTYPHLNCDUF"/>
</dbReference>
<dbReference type="PANTHER" id="PTHR24103">
    <property type="entry name" value="E3 UBIQUITIN-PROTEIN LIGASE TRIM"/>
    <property type="match status" value="1"/>
</dbReference>
<dbReference type="Gene3D" id="2.60.120.920">
    <property type="match status" value="1"/>
</dbReference>
<organism evidence="4 5">
    <name type="scientific">Eleutherodactylus coqui</name>
    <name type="common">Puerto Rican coqui</name>
    <dbReference type="NCBI Taxonomy" id="57060"/>
    <lineage>
        <taxon>Eukaryota</taxon>
        <taxon>Metazoa</taxon>
        <taxon>Chordata</taxon>
        <taxon>Craniata</taxon>
        <taxon>Vertebrata</taxon>
        <taxon>Euteleostomi</taxon>
        <taxon>Amphibia</taxon>
        <taxon>Batrachia</taxon>
        <taxon>Anura</taxon>
        <taxon>Neobatrachia</taxon>
        <taxon>Hyloidea</taxon>
        <taxon>Eleutherodactylidae</taxon>
        <taxon>Eleutherodactylinae</taxon>
        <taxon>Eleutherodactylus</taxon>
        <taxon>Eleutherodactylus</taxon>
    </lineage>
</organism>
<proteinExistence type="predicted"/>
<comment type="function">
    <text evidence="2">Transcription factor that determines dorsal-ventral body axis.</text>
</comment>
<dbReference type="SUPFAM" id="SSF49899">
    <property type="entry name" value="Concanavalin A-like lectins/glucanases"/>
    <property type="match status" value="1"/>
</dbReference>
<dbReference type="EMBL" id="WNTK01000013">
    <property type="protein sequence ID" value="KAG9474109.1"/>
    <property type="molecule type" value="Genomic_DNA"/>
</dbReference>
<accession>A0A8J6K3M8</accession>
<sequence length="229" mass="26297">MEQIKSAKTRDQLSVIEEKLKTLERPEEELDIGESPVQLRISKQMMHMVKPVPEQIQFDPQSAHPNLAFSQDFKQVRFESTPQTMKTSQRFDPGLYVLGTPGFKSGRHYWEVNVGKKSNWLIGVVKESVERKGTWELNSSNGYWLLRKQRPNVYYGIGNACERLTNDSSPIRIGVCLDLFSSRLVFYDADTTDVIYQLTLSVIKETLLPFFCPGIPMQEDDWCPLTICA</sequence>
<dbReference type="InterPro" id="IPR043136">
    <property type="entry name" value="B30.2/SPRY_sf"/>
</dbReference>
<dbReference type="InterPro" id="IPR001870">
    <property type="entry name" value="B30.2/SPRY"/>
</dbReference>
<dbReference type="AlphaFoldDB" id="A0A8J6K3M8"/>
<dbReference type="InterPro" id="IPR050143">
    <property type="entry name" value="TRIM/RBCC"/>
</dbReference>